<dbReference type="Proteomes" id="UP000247498">
    <property type="component" value="Unassembled WGS sequence"/>
</dbReference>
<dbReference type="InParanoid" id="A0A2V0P9H0"/>
<dbReference type="PANTHER" id="PTHR24291:SF171">
    <property type="entry name" value="PROTEIN LUTEIN DEFICIENT 5, CHLOROPLASTIC"/>
    <property type="match status" value="1"/>
</dbReference>
<accession>A0A2V0P9H0</accession>
<dbReference type="OrthoDB" id="1470350at2759"/>
<reference evidence="5 6" key="1">
    <citation type="journal article" date="2018" name="Sci. Rep.">
        <title>Raphidocelis subcapitata (=Pseudokirchneriella subcapitata) provides an insight into genome evolution and environmental adaptations in the Sphaeropleales.</title>
        <authorList>
            <person name="Suzuki S."/>
            <person name="Yamaguchi H."/>
            <person name="Nakajima N."/>
            <person name="Kawachi M."/>
        </authorList>
    </citation>
    <scope>NUCLEOTIDE SEQUENCE [LARGE SCALE GENOMIC DNA]</scope>
    <source>
        <strain evidence="5 6">NIES-35</strain>
    </source>
</reference>
<dbReference type="Gene3D" id="1.10.630.10">
    <property type="entry name" value="Cytochrome P450"/>
    <property type="match status" value="2"/>
</dbReference>
<dbReference type="GO" id="GO:0020037">
    <property type="term" value="F:heme binding"/>
    <property type="evidence" value="ECO:0007669"/>
    <property type="project" value="InterPro"/>
</dbReference>
<keyword evidence="2 3" id="KW-0349">Heme</keyword>
<name>A0A2V0P9H0_9CHLO</name>
<proteinExistence type="inferred from homology"/>
<evidence type="ECO:0000256" key="3">
    <source>
        <dbReference type="RuleBase" id="RU000461"/>
    </source>
</evidence>
<dbReference type="EMBL" id="BDRX01000081">
    <property type="protein sequence ID" value="GBF96486.1"/>
    <property type="molecule type" value="Genomic_DNA"/>
</dbReference>
<evidence type="ECO:0000313" key="5">
    <source>
        <dbReference type="EMBL" id="GBF96486.1"/>
    </source>
</evidence>
<keyword evidence="6" id="KW-1185">Reference proteome</keyword>
<dbReference type="InterPro" id="IPR017972">
    <property type="entry name" value="Cyt_P450_CS"/>
</dbReference>
<keyword evidence="3" id="KW-0560">Oxidoreductase</keyword>
<comment type="cofactor">
    <cofactor evidence="2">
        <name>heme</name>
        <dbReference type="ChEBI" id="CHEBI:30413"/>
    </cofactor>
</comment>
<dbReference type="InterPro" id="IPR002401">
    <property type="entry name" value="Cyt_P450_E_grp-I"/>
</dbReference>
<dbReference type="AlphaFoldDB" id="A0A2V0P9H0"/>
<dbReference type="GO" id="GO:0016705">
    <property type="term" value="F:oxidoreductase activity, acting on paired donors, with incorporation or reduction of molecular oxygen"/>
    <property type="evidence" value="ECO:0007669"/>
    <property type="project" value="InterPro"/>
</dbReference>
<dbReference type="PRINTS" id="PR00463">
    <property type="entry name" value="EP450I"/>
</dbReference>
<feature type="region of interest" description="Disordered" evidence="4">
    <location>
        <begin position="1"/>
        <end position="26"/>
    </location>
</feature>
<dbReference type="PROSITE" id="PS00086">
    <property type="entry name" value="CYTOCHROME_P450"/>
    <property type="match status" value="1"/>
</dbReference>
<comment type="similarity">
    <text evidence="1 3">Belongs to the cytochrome P450 family.</text>
</comment>
<dbReference type="InterPro" id="IPR050196">
    <property type="entry name" value="Cytochrome_P450_Monoox"/>
</dbReference>
<feature type="binding site" description="axial binding residue" evidence="2">
    <location>
        <position position="471"/>
    </location>
    <ligand>
        <name>heme</name>
        <dbReference type="ChEBI" id="CHEBI:30413"/>
    </ligand>
    <ligandPart>
        <name>Fe</name>
        <dbReference type="ChEBI" id="CHEBI:18248"/>
    </ligandPart>
</feature>
<keyword evidence="2 3" id="KW-0479">Metal-binding</keyword>
<protein>
    <submittedName>
        <fullName evidence="5">Cytochrome P450</fullName>
    </submittedName>
</protein>
<dbReference type="GO" id="GO:0016123">
    <property type="term" value="P:xanthophyll biosynthetic process"/>
    <property type="evidence" value="ECO:0007669"/>
    <property type="project" value="TreeGrafter"/>
</dbReference>
<dbReference type="Pfam" id="PF00067">
    <property type="entry name" value="p450"/>
    <property type="match status" value="2"/>
</dbReference>
<keyword evidence="3" id="KW-0503">Monooxygenase</keyword>
<dbReference type="SUPFAM" id="SSF48264">
    <property type="entry name" value="Cytochrome P450"/>
    <property type="match status" value="1"/>
</dbReference>
<keyword evidence="2 3" id="KW-0408">Iron</keyword>
<evidence type="ECO:0000256" key="4">
    <source>
        <dbReference type="SAM" id="MobiDB-lite"/>
    </source>
</evidence>
<dbReference type="FunCoup" id="A0A2V0P9H0">
    <property type="interactions" value="576"/>
</dbReference>
<dbReference type="InterPro" id="IPR001128">
    <property type="entry name" value="Cyt_P450"/>
</dbReference>
<dbReference type="InterPro" id="IPR036396">
    <property type="entry name" value="Cyt_P450_sf"/>
</dbReference>
<dbReference type="PANTHER" id="PTHR24291">
    <property type="entry name" value="CYTOCHROME P450 FAMILY 4"/>
    <property type="match status" value="1"/>
</dbReference>
<organism evidence="5 6">
    <name type="scientific">Raphidocelis subcapitata</name>
    <dbReference type="NCBI Taxonomy" id="307507"/>
    <lineage>
        <taxon>Eukaryota</taxon>
        <taxon>Viridiplantae</taxon>
        <taxon>Chlorophyta</taxon>
        <taxon>core chlorophytes</taxon>
        <taxon>Chlorophyceae</taxon>
        <taxon>CS clade</taxon>
        <taxon>Sphaeropleales</taxon>
        <taxon>Selenastraceae</taxon>
        <taxon>Raphidocelis</taxon>
    </lineage>
</organism>
<dbReference type="STRING" id="307507.A0A2V0P9H0"/>
<feature type="region of interest" description="Disordered" evidence="4">
    <location>
        <begin position="573"/>
        <end position="612"/>
    </location>
</feature>
<comment type="caution">
    <text evidence="5">The sequence shown here is derived from an EMBL/GenBank/DDBJ whole genome shotgun (WGS) entry which is preliminary data.</text>
</comment>
<gene>
    <name evidence="5" type="ORF">Rsub_09828</name>
</gene>
<dbReference type="GO" id="GO:0010291">
    <property type="term" value="F:beta-carotene 3-hydroxylase activity"/>
    <property type="evidence" value="ECO:0007669"/>
    <property type="project" value="TreeGrafter"/>
</dbReference>
<evidence type="ECO:0000313" key="6">
    <source>
        <dbReference type="Proteomes" id="UP000247498"/>
    </source>
</evidence>
<evidence type="ECO:0000256" key="1">
    <source>
        <dbReference type="ARBA" id="ARBA00010617"/>
    </source>
</evidence>
<dbReference type="GO" id="GO:0005506">
    <property type="term" value="F:iron ion binding"/>
    <property type="evidence" value="ECO:0007669"/>
    <property type="project" value="InterPro"/>
</dbReference>
<sequence>MLGQKSSLLRPARPSAAPRVGGLPGAPCTPIGARRLAVRAADDGKDVQADSTLEDRIAAGEFSDTGSTKERLTRPVRRFLAQDPVGIGRWLALQLAQLGREWRAVAARRMPEARGDIREIVGQPVFVPLYRLAQRYGKIFRLSFGPKTFVVISDPAYTKQILSTNADKYSKGLLSEILDFVMGTGLIPADGEVWKTRRRAVVPALHRKYVASMVGMFGDCALHGAARLGAAADAGTPVEMENWFSRLALDIIGKAVFNYDFDSLTHDDPVIQAVYTALREAEYRSTAPIAYWNLPPARWLVPRQRRVTEALKIVNATLDSLIAKAKALVDEEDRDWEEEFLSEDRDWEGGSSAVRLVVCLLVDSVIGDAAPTVEQLAALKFTTRVINEGMRLYPQPPVLIRRALVDDKFDDYEVTAGSDIFISVWNLHRDPANWDRPHEFDPDRFPVDAPMPNEVTEAYKYLPFGGGRRKCVGDQFALFEAVVGLGMLLRRFEFERAPDAPPVGMTTGATIHTTNGLWMTIKRRNAPPAAGRAAGAATPSAAPAGPVPALAAAASAAAAPAAAGEGGGGCPFAAAFGGLAGQQQQQQQQGQEQQQQEQQQGQQPGPGAVAPA</sequence>
<dbReference type="GO" id="GO:0009507">
    <property type="term" value="C:chloroplast"/>
    <property type="evidence" value="ECO:0007669"/>
    <property type="project" value="TreeGrafter"/>
</dbReference>
<evidence type="ECO:0000256" key="2">
    <source>
        <dbReference type="PIRSR" id="PIRSR602401-1"/>
    </source>
</evidence>